<sequence length="1238" mass="136966">MSRSICWSNEPTPKRFFLGMKYAVRALSGGEPLTGLFIAFRVLPPAPSGLPTDRVVELAYEAPDESEEERSARERAERVFSLAFVDPDGFLQPVTDVNPWYEIHAALQAKVEAQARHEKQWNAKKQNRGVPPPPLPPVNRNPDSIKLSLGTRMQACLIRHPSAHLARALCDWLSGGADPHEYGFARWGTPEKLLRALETKQDTTVDALNLDGLTSEPADYFPPGPKRYGGWTLYVDMPHASLPSVQEAVGRLKDDLGRLRYPVGGNSPYGGWKLEGGAKVASANRGIFDLVCASAVTAFQYHASGPWAFKLADKALAYGFALEPSPSGDRKKPKNSWAYLIGSTVKRSPVLDERGYDQGVVDVSTSAAIRAWLEEGLRKPGVVLLELPATDEKASGARWVDWARPELAFAFELWREFAQTLGCEYGLSFTHVFRNAEAAGGVGRAECSIHKTGNAVDLAVKGSLVGGNDNVVDFSLPAAHFPIRFEASWNWDARSAIGRLERELDGARKKLEAARRDASKALRLRSTNTRQDIADASAKQAEAAKSKVKVPRFKDDLRPGRTQVWLDAAGLQSHLAMCQTRLAHLERLSTTLEKGELGAAVAPGEPELPEVVKVRAAEARLKVAQEQFDRAHQTDTPVRSAYRISWRLYGHSTLNPFRYQADPSQLVQEVERRLGAPPVERRADPTSLWTIEARFRQALHSYVPAPDDLMSDTLSTGDVFLGPVEDYILPPATPSVADELWGGPKLPECVDPVPDTEELARLETASWEELVDAAFATRPELKRCREVAQTLVDMGGEGLLRALFRLNVTQFVYNPFEADGGHDGPKVDASADVKDGVLDYFDQTEVLRRAGVPGKACSFLNLTALGFLCGLLRIGANRGGWRDPRTDPGAKVKAPFQKVHVDGHLGPLVGILERMGAEGTDDDDDFFFVASKEGRVAHWVHSVDRSFLLMWARTLKKASEDNARKKKTREPAAIYPEPAGRFISSRMVCSLSLREDEQEQVRTLLKTFASKRFKVVRVGQNVEGIKVDDVVTGQTLLEQFETALAKFISVIEAREEEARREKEERKAGRNAARRAKPLKSVPRLRDDWTFVLQPYFDLDSPPPGAEAVLTPKLLEDNEAKTGALTFNPGDSLEVPTPGIGRALEWWHYETEHANRTPWGQLLTEIGYGYPVLSAPALPRHDILPRRYFSRGMDFDESDELGKIKGGGVIGFMPENESTNAEPPERVKSAAHSHRRMKG</sequence>
<feature type="coiled-coil region" evidence="1">
    <location>
        <begin position="497"/>
        <end position="524"/>
    </location>
</feature>
<protein>
    <submittedName>
        <fullName evidence="3">Uncharacterized protein</fullName>
    </submittedName>
</protein>
<feature type="region of interest" description="Disordered" evidence="2">
    <location>
        <begin position="115"/>
        <end position="139"/>
    </location>
</feature>
<feature type="region of interest" description="Disordered" evidence="2">
    <location>
        <begin position="1213"/>
        <end position="1238"/>
    </location>
</feature>
<accession>A0ABY9X8Y3</accession>
<feature type="compositionally biased region" description="Pro residues" evidence="2">
    <location>
        <begin position="130"/>
        <end position="139"/>
    </location>
</feature>
<evidence type="ECO:0000256" key="2">
    <source>
        <dbReference type="SAM" id="MobiDB-lite"/>
    </source>
</evidence>
<proteinExistence type="predicted"/>
<reference evidence="3 4" key="1">
    <citation type="submission" date="2019-08" db="EMBL/GenBank/DDBJ databases">
        <title>Archangium and Cystobacter genomes.</title>
        <authorList>
            <person name="Chen I.-C.K."/>
            <person name="Wielgoss S."/>
        </authorList>
    </citation>
    <scope>NUCLEOTIDE SEQUENCE [LARGE SCALE GENOMIC DNA]</scope>
    <source>
        <strain evidence="3 4">Cbm 6</strain>
    </source>
</reference>
<evidence type="ECO:0000313" key="3">
    <source>
        <dbReference type="EMBL" id="WNG51864.1"/>
    </source>
</evidence>
<keyword evidence="1" id="KW-0175">Coiled coil</keyword>
<dbReference type="EMBL" id="CP043494">
    <property type="protein sequence ID" value="WNG51864.1"/>
    <property type="molecule type" value="Genomic_DNA"/>
</dbReference>
<feature type="compositionally biased region" description="Basic residues" evidence="2">
    <location>
        <begin position="1228"/>
        <end position="1238"/>
    </location>
</feature>
<evidence type="ECO:0000256" key="1">
    <source>
        <dbReference type="SAM" id="Coils"/>
    </source>
</evidence>
<dbReference type="RefSeq" id="WP_395812167.1">
    <property type="nucleotide sequence ID" value="NZ_CP043494.1"/>
</dbReference>
<gene>
    <name evidence="3" type="ORF">F0U60_52975</name>
</gene>
<name>A0ABY9X8Y3_9BACT</name>
<dbReference type="Proteomes" id="UP001611383">
    <property type="component" value="Chromosome"/>
</dbReference>
<evidence type="ECO:0000313" key="4">
    <source>
        <dbReference type="Proteomes" id="UP001611383"/>
    </source>
</evidence>
<keyword evidence="4" id="KW-1185">Reference proteome</keyword>
<organism evidence="3 4">
    <name type="scientific">Archangium minus</name>
    <dbReference type="NCBI Taxonomy" id="83450"/>
    <lineage>
        <taxon>Bacteria</taxon>
        <taxon>Pseudomonadati</taxon>
        <taxon>Myxococcota</taxon>
        <taxon>Myxococcia</taxon>
        <taxon>Myxococcales</taxon>
        <taxon>Cystobacterineae</taxon>
        <taxon>Archangiaceae</taxon>
        <taxon>Archangium</taxon>
    </lineage>
</organism>